<accession>A0A117NFW7</accession>
<organism evidence="1">
    <name type="scientific">Picea glauca</name>
    <name type="common">White spruce</name>
    <name type="synonym">Pinus glauca</name>
    <dbReference type="NCBI Taxonomy" id="3330"/>
    <lineage>
        <taxon>Eukaryota</taxon>
        <taxon>Viridiplantae</taxon>
        <taxon>Streptophyta</taxon>
        <taxon>Embryophyta</taxon>
        <taxon>Tracheophyta</taxon>
        <taxon>Spermatophyta</taxon>
        <taxon>Pinopsida</taxon>
        <taxon>Pinidae</taxon>
        <taxon>Conifers I</taxon>
        <taxon>Pinales</taxon>
        <taxon>Pinaceae</taxon>
        <taxon>Picea</taxon>
    </lineage>
</organism>
<evidence type="ECO:0000313" key="1">
    <source>
        <dbReference type="EMBL" id="KUM45830.1"/>
    </source>
</evidence>
<dbReference type="EMBL" id="LKAM01000015">
    <property type="protein sequence ID" value="KUM45830.1"/>
    <property type="molecule type" value="Genomic_DNA"/>
</dbReference>
<dbReference type="AlphaFoldDB" id="A0A117NFW7"/>
<sequence>MNKDKLGKLGLEDLGLNLEHNNHAHDQQALDLDLLALPLILRVNKLN</sequence>
<gene>
    <name evidence="1" type="ORF">ABT39_MTgene2184</name>
</gene>
<keyword evidence="1" id="KW-0496">Mitochondrion</keyword>
<proteinExistence type="predicted"/>
<geneLocation type="mitochondrion" evidence="1"/>
<protein>
    <submittedName>
        <fullName evidence="1">Uncharacterized protein</fullName>
    </submittedName>
</protein>
<reference evidence="1" key="1">
    <citation type="journal article" date="2015" name="Genome Biol. Evol.">
        <title>Organellar Genomes of White Spruce (Picea glauca): Assembly and Annotation.</title>
        <authorList>
            <person name="Jackman S.D."/>
            <person name="Warren R.L."/>
            <person name="Gibb E.A."/>
            <person name="Vandervalk B.P."/>
            <person name="Mohamadi H."/>
            <person name="Chu J."/>
            <person name="Raymond A."/>
            <person name="Pleasance S."/>
            <person name="Coope R."/>
            <person name="Wildung M.R."/>
            <person name="Ritland C.E."/>
            <person name="Bousquet J."/>
            <person name="Jones S.J."/>
            <person name="Bohlmann J."/>
            <person name="Birol I."/>
        </authorList>
    </citation>
    <scope>NUCLEOTIDE SEQUENCE [LARGE SCALE GENOMIC DNA]</scope>
    <source>
        <tissue evidence="1">Flushing bud</tissue>
    </source>
</reference>
<name>A0A117NFW7_PICGL</name>
<comment type="caution">
    <text evidence="1">The sequence shown here is derived from an EMBL/GenBank/DDBJ whole genome shotgun (WGS) entry which is preliminary data.</text>
</comment>